<dbReference type="EMBL" id="BMNL01000001">
    <property type="protein sequence ID" value="GGP19635.1"/>
    <property type="molecule type" value="Genomic_DNA"/>
</dbReference>
<protein>
    <submittedName>
        <fullName evidence="1">Uncharacterized protein</fullName>
    </submittedName>
</protein>
<dbReference type="Proteomes" id="UP000610960">
    <property type="component" value="Unassembled WGS sequence"/>
</dbReference>
<organism evidence="1 2">
    <name type="scientific">Thermocladium modestius</name>
    <dbReference type="NCBI Taxonomy" id="62609"/>
    <lineage>
        <taxon>Archaea</taxon>
        <taxon>Thermoproteota</taxon>
        <taxon>Thermoprotei</taxon>
        <taxon>Thermoproteales</taxon>
        <taxon>Thermoproteaceae</taxon>
        <taxon>Thermocladium</taxon>
    </lineage>
</organism>
<gene>
    <name evidence="1" type="ORF">GCM10007981_04110</name>
</gene>
<comment type="caution">
    <text evidence="1">The sequence shown here is derived from an EMBL/GenBank/DDBJ whole genome shotgun (WGS) entry which is preliminary data.</text>
</comment>
<sequence length="57" mass="6511">MALSIYINMTYILIEAVLIESIISNRRETPTTINWIEEGKDGAGRRCREGGLNEDQR</sequence>
<accession>A0A830GSD2</accession>
<keyword evidence="2" id="KW-1185">Reference proteome</keyword>
<dbReference type="AlphaFoldDB" id="A0A830GSD2"/>
<reference evidence="1" key="2">
    <citation type="submission" date="2020-09" db="EMBL/GenBank/DDBJ databases">
        <authorList>
            <person name="Sun Q."/>
            <person name="Ohkuma M."/>
        </authorList>
    </citation>
    <scope>NUCLEOTIDE SEQUENCE</scope>
    <source>
        <strain evidence="1">JCM 10088</strain>
    </source>
</reference>
<proteinExistence type="predicted"/>
<evidence type="ECO:0000313" key="2">
    <source>
        <dbReference type="Proteomes" id="UP000610960"/>
    </source>
</evidence>
<name>A0A830GSD2_9CREN</name>
<reference evidence="1" key="1">
    <citation type="journal article" date="2014" name="Int. J. Syst. Evol. Microbiol.">
        <title>Complete genome sequence of Corynebacterium casei LMG S-19264T (=DSM 44701T), isolated from a smear-ripened cheese.</title>
        <authorList>
            <consortium name="US DOE Joint Genome Institute (JGI-PGF)"/>
            <person name="Walter F."/>
            <person name="Albersmeier A."/>
            <person name="Kalinowski J."/>
            <person name="Ruckert C."/>
        </authorList>
    </citation>
    <scope>NUCLEOTIDE SEQUENCE</scope>
    <source>
        <strain evidence="1">JCM 10088</strain>
    </source>
</reference>
<evidence type="ECO:0000313" key="1">
    <source>
        <dbReference type="EMBL" id="GGP19635.1"/>
    </source>
</evidence>